<gene>
    <name evidence="2" type="ORF">G2W53_020663</name>
</gene>
<evidence type="ECO:0000259" key="1">
    <source>
        <dbReference type="PROSITE" id="PS50405"/>
    </source>
</evidence>
<dbReference type="PROSITE" id="PS50405">
    <property type="entry name" value="GST_CTER"/>
    <property type="match status" value="1"/>
</dbReference>
<sequence>MQVYGVSRKIWTSKGEEQEEAKKEFIKSLKKLEEALGDEAYFGGDTFGFVDVALIPFYCWFYTYETFGNLKIEAECPKIISWAKRCKQRESVSKSLGDEKQLYQSVLAYKNTFGLD</sequence>
<dbReference type="InterPro" id="IPR045074">
    <property type="entry name" value="GST_C_Tau"/>
</dbReference>
<dbReference type="Gene3D" id="1.20.1050.10">
    <property type="match status" value="1"/>
</dbReference>
<comment type="caution">
    <text evidence="2">The sequence shown here is derived from an EMBL/GenBank/DDBJ whole genome shotgun (WGS) entry which is preliminary data.</text>
</comment>
<dbReference type="AlphaFoldDB" id="A0A834TK14"/>
<dbReference type="PANTHER" id="PTHR11260:SF748">
    <property type="entry name" value="S-TRANSFERASE TAU, PUTATIVE-RELATED"/>
    <property type="match status" value="1"/>
</dbReference>
<protein>
    <submittedName>
        <fullName evidence="2">Putative glutathione S-transferase</fullName>
    </submittedName>
</protein>
<dbReference type="InterPro" id="IPR004046">
    <property type="entry name" value="GST_C"/>
</dbReference>
<dbReference type="InterPro" id="IPR010987">
    <property type="entry name" value="Glutathione-S-Trfase_C-like"/>
</dbReference>
<dbReference type="EMBL" id="JAAIUW010000007">
    <property type="protein sequence ID" value="KAF7822519.1"/>
    <property type="molecule type" value="Genomic_DNA"/>
</dbReference>
<dbReference type="OrthoDB" id="202840at2759"/>
<proteinExistence type="predicted"/>
<feature type="domain" description="GST C-terminal" evidence="1">
    <location>
        <begin position="1"/>
        <end position="106"/>
    </location>
</feature>
<dbReference type="GO" id="GO:0006749">
    <property type="term" value="P:glutathione metabolic process"/>
    <property type="evidence" value="ECO:0007669"/>
    <property type="project" value="InterPro"/>
</dbReference>
<reference evidence="2" key="1">
    <citation type="submission" date="2020-09" db="EMBL/GenBank/DDBJ databases">
        <title>Genome-Enabled Discovery of Anthraquinone Biosynthesis in Senna tora.</title>
        <authorList>
            <person name="Kang S.-H."/>
            <person name="Pandey R.P."/>
            <person name="Lee C.-M."/>
            <person name="Sim J.-S."/>
            <person name="Jeong J.-T."/>
            <person name="Choi B.-S."/>
            <person name="Jung M."/>
            <person name="Ginzburg D."/>
            <person name="Zhao K."/>
            <person name="Won S.Y."/>
            <person name="Oh T.-J."/>
            <person name="Yu Y."/>
            <person name="Kim N.-H."/>
            <person name="Lee O.R."/>
            <person name="Lee T.-H."/>
            <person name="Bashyal P."/>
            <person name="Kim T.-S."/>
            <person name="Lee W.-H."/>
            <person name="Kawkins C."/>
            <person name="Kim C.-K."/>
            <person name="Kim J.S."/>
            <person name="Ahn B.O."/>
            <person name="Rhee S.Y."/>
            <person name="Sohng J.K."/>
        </authorList>
    </citation>
    <scope>NUCLEOTIDE SEQUENCE</scope>
    <source>
        <tissue evidence="2">Leaf</tissue>
    </source>
</reference>
<dbReference type="GO" id="GO:0005737">
    <property type="term" value="C:cytoplasm"/>
    <property type="evidence" value="ECO:0007669"/>
    <property type="project" value="TreeGrafter"/>
</dbReference>
<dbReference type="InterPro" id="IPR036282">
    <property type="entry name" value="Glutathione-S-Trfase_C_sf"/>
</dbReference>
<name>A0A834TK14_9FABA</name>
<organism evidence="2 3">
    <name type="scientific">Senna tora</name>
    <dbReference type="NCBI Taxonomy" id="362788"/>
    <lineage>
        <taxon>Eukaryota</taxon>
        <taxon>Viridiplantae</taxon>
        <taxon>Streptophyta</taxon>
        <taxon>Embryophyta</taxon>
        <taxon>Tracheophyta</taxon>
        <taxon>Spermatophyta</taxon>
        <taxon>Magnoliopsida</taxon>
        <taxon>eudicotyledons</taxon>
        <taxon>Gunneridae</taxon>
        <taxon>Pentapetalae</taxon>
        <taxon>rosids</taxon>
        <taxon>fabids</taxon>
        <taxon>Fabales</taxon>
        <taxon>Fabaceae</taxon>
        <taxon>Caesalpinioideae</taxon>
        <taxon>Cassia clade</taxon>
        <taxon>Senna</taxon>
    </lineage>
</organism>
<dbReference type="Proteomes" id="UP000634136">
    <property type="component" value="Unassembled WGS sequence"/>
</dbReference>
<dbReference type="Pfam" id="PF00043">
    <property type="entry name" value="GST_C"/>
    <property type="match status" value="1"/>
</dbReference>
<keyword evidence="3" id="KW-1185">Reference proteome</keyword>
<dbReference type="SUPFAM" id="SSF47616">
    <property type="entry name" value="GST C-terminal domain-like"/>
    <property type="match status" value="1"/>
</dbReference>
<evidence type="ECO:0000313" key="3">
    <source>
        <dbReference type="Proteomes" id="UP000634136"/>
    </source>
</evidence>
<dbReference type="PANTHER" id="PTHR11260">
    <property type="entry name" value="GLUTATHIONE S-TRANSFERASE, GST, SUPERFAMILY, GST DOMAIN CONTAINING"/>
    <property type="match status" value="1"/>
</dbReference>
<dbReference type="GO" id="GO:0004364">
    <property type="term" value="F:glutathione transferase activity"/>
    <property type="evidence" value="ECO:0007669"/>
    <property type="project" value="InterPro"/>
</dbReference>
<keyword evidence="2" id="KW-0808">Transferase</keyword>
<evidence type="ECO:0000313" key="2">
    <source>
        <dbReference type="EMBL" id="KAF7822519.1"/>
    </source>
</evidence>
<dbReference type="InterPro" id="IPR045073">
    <property type="entry name" value="Omega/Tau-like"/>
</dbReference>
<dbReference type="CDD" id="cd03185">
    <property type="entry name" value="GST_C_Tau"/>
    <property type="match status" value="1"/>
</dbReference>
<accession>A0A834TK14</accession>